<sequence length="98" mass="11665">MNNRLKPLAIGAILATSMTLTPAAQAHDLPYGLLGGVLLGLHFSHGHYYHHGHRHDHYPSHRHSDSHGYRHRDRHKHGHRHRDRDRHDHDRRRRYRDH</sequence>
<feature type="chain" id="PRO_5043534779" evidence="2">
    <location>
        <begin position="27"/>
        <end position="98"/>
    </location>
</feature>
<dbReference type="AlphaFoldDB" id="A0A9E4NNQ8"/>
<comment type="caution">
    <text evidence="3">The sequence shown here is derived from an EMBL/GenBank/DDBJ whole genome shotgun (WGS) entry which is preliminary data.</text>
</comment>
<evidence type="ECO:0000313" key="4">
    <source>
        <dbReference type="Proteomes" id="UP000886674"/>
    </source>
</evidence>
<evidence type="ECO:0000313" key="3">
    <source>
        <dbReference type="EMBL" id="MCG7980648.1"/>
    </source>
</evidence>
<feature type="compositionally biased region" description="Basic and acidic residues" evidence="1">
    <location>
        <begin position="57"/>
        <end position="68"/>
    </location>
</feature>
<evidence type="ECO:0000256" key="1">
    <source>
        <dbReference type="SAM" id="MobiDB-lite"/>
    </source>
</evidence>
<name>A0A9E4NNQ8_9GAMM</name>
<dbReference type="Proteomes" id="UP000886674">
    <property type="component" value="Unassembled WGS sequence"/>
</dbReference>
<dbReference type="EMBL" id="JAEPCR010000136">
    <property type="protein sequence ID" value="MCG7980648.1"/>
    <property type="molecule type" value="Genomic_DNA"/>
</dbReference>
<feature type="region of interest" description="Disordered" evidence="1">
    <location>
        <begin position="49"/>
        <end position="98"/>
    </location>
</feature>
<reference evidence="3" key="1">
    <citation type="journal article" date="2021" name="Proc. Natl. Acad. Sci. U.S.A.">
        <title>Global biogeography of chemosynthetic symbionts reveals both localized and globally distributed symbiont groups. .</title>
        <authorList>
            <person name="Osvatic J.T."/>
            <person name="Wilkins L.G.E."/>
            <person name="Leibrecht L."/>
            <person name="Leray M."/>
            <person name="Zauner S."/>
            <person name="Polzin J."/>
            <person name="Camacho Y."/>
            <person name="Gros O."/>
            <person name="van Gils J.A."/>
            <person name="Eisen J.A."/>
            <person name="Petersen J.M."/>
            <person name="Yuen B."/>
        </authorList>
    </citation>
    <scope>NUCLEOTIDE SEQUENCE</scope>
    <source>
        <strain evidence="3">MAGclacostrist055</strain>
    </source>
</reference>
<feature type="signal peptide" evidence="2">
    <location>
        <begin position="1"/>
        <end position="26"/>
    </location>
</feature>
<feature type="compositionally biased region" description="Basic residues" evidence="1">
    <location>
        <begin position="69"/>
        <end position="98"/>
    </location>
</feature>
<organism evidence="3 4">
    <name type="scientific">Candidatus Thiodiazotropha taylori</name>
    <dbReference type="NCBI Taxonomy" id="2792791"/>
    <lineage>
        <taxon>Bacteria</taxon>
        <taxon>Pseudomonadati</taxon>
        <taxon>Pseudomonadota</taxon>
        <taxon>Gammaproteobacteria</taxon>
        <taxon>Chromatiales</taxon>
        <taxon>Sedimenticolaceae</taxon>
        <taxon>Candidatus Thiodiazotropha</taxon>
    </lineage>
</organism>
<evidence type="ECO:0000256" key="2">
    <source>
        <dbReference type="SAM" id="SignalP"/>
    </source>
</evidence>
<keyword evidence="2" id="KW-0732">Signal</keyword>
<proteinExistence type="predicted"/>
<gene>
    <name evidence="3" type="ORF">JAY77_21190</name>
</gene>
<accession>A0A9E4NNQ8</accession>
<protein>
    <submittedName>
        <fullName evidence="3">Uncharacterized protein</fullName>
    </submittedName>
</protein>